<organism evidence="2 3">
    <name type="scientific">Spirosoma rhododendri</name>
    <dbReference type="NCBI Taxonomy" id="2728024"/>
    <lineage>
        <taxon>Bacteria</taxon>
        <taxon>Pseudomonadati</taxon>
        <taxon>Bacteroidota</taxon>
        <taxon>Cytophagia</taxon>
        <taxon>Cytophagales</taxon>
        <taxon>Cytophagaceae</taxon>
        <taxon>Spirosoma</taxon>
    </lineage>
</organism>
<reference evidence="2 3" key="1">
    <citation type="submission" date="2020-04" db="EMBL/GenBank/DDBJ databases">
        <title>Genome sequencing of novel species.</title>
        <authorList>
            <person name="Heo J."/>
            <person name="Kim S.-J."/>
            <person name="Kim J.-S."/>
            <person name="Hong S.-B."/>
            <person name="Kwon S.-W."/>
        </authorList>
    </citation>
    <scope>NUCLEOTIDE SEQUENCE [LARGE SCALE GENOMIC DNA]</scope>
    <source>
        <strain evidence="2 3">CJU-R4</strain>
    </source>
</reference>
<protein>
    <submittedName>
        <fullName evidence="2">Uncharacterized protein</fullName>
    </submittedName>
</protein>
<dbReference type="RefSeq" id="WP_169550490.1">
    <property type="nucleotide sequence ID" value="NZ_CP051677.1"/>
</dbReference>
<evidence type="ECO:0000313" key="2">
    <source>
        <dbReference type="EMBL" id="QJD78522.1"/>
    </source>
</evidence>
<evidence type="ECO:0000313" key="3">
    <source>
        <dbReference type="Proteomes" id="UP000501128"/>
    </source>
</evidence>
<dbReference type="KEGG" id="srho:HH216_08860"/>
<feature type="signal peptide" evidence="1">
    <location>
        <begin position="1"/>
        <end position="22"/>
    </location>
</feature>
<keyword evidence="3" id="KW-1185">Reference proteome</keyword>
<evidence type="ECO:0000256" key="1">
    <source>
        <dbReference type="SAM" id="SignalP"/>
    </source>
</evidence>
<feature type="chain" id="PRO_5029768678" evidence="1">
    <location>
        <begin position="23"/>
        <end position="209"/>
    </location>
</feature>
<sequence length="209" mass="22995">MKRLLCYLYLLLSLVQTHRLVAQSTQTLSGRVLGFHTNRAGDYDGFQLRTSTGTIWLRFPPHTAAQVLKQTPVGKTVRVTAAEQPLPLPAETAEPVFQLINVQLTSTKRELLLSSLPPPAPAQGKLIKEESALMGELHDDAGRLSALLTDRHVIELKPHQGESVQALLVGVDRLGVVGYERVEPGFINKTGRKLIHPTALIINNQTYAL</sequence>
<proteinExistence type="predicted"/>
<gene>
    <name evidence="2" type="ORF">HH216_08860</name>
</gene>
<name>A0A7L5DLX5_9BACT</name>
<keyword evidence="1" id="KW-0732">Signal</keyword>
<dbReference type="EMBL" id="CP051677">
    <property type="protein sequence ID" value="QJD78522.1"/>
    <property type="molecule type" value="Genomic_DNA"/>
</dbReference>
<dbReference type="AlphaFoldDB" id="A0A7L5DLX5"/>
<dbReference type="Proteomes" id="UP000501128">
    <property type="component" value="Chromosome"/>
</dbReference>
<accession>A0A7L5DLX5</accession>